<sequence length="132" mass="15041">MPGSTNQTTKKSKPEVRGRREPSFIHSTNARVLGRAAAWVVNLSSGRRLRSPQPGQFNESRRGPAPPAHRTKPVSTLPGKTDHRLLHVRRELPQTPQAETDSPGGAAHLVRHRRSTSRRRRRRRRAYQRTHE</sequence>
<accession>A6INS2</accession>
<feature type="region of interest" description="Disordered" evidence="1">
    <location>
        <begin position="44"/>
        <end position="132"/>
    </location>
</feature>
<protein>
    <submittedName>
        <fullName evidence="2">RCG65899</fullName>
    </submittedName>
</protein>
<organism evidence="2 3">
    <name type="scientific">Rattus norvegicus</name>
    <name type="common">Rat</name>
    <dbReference type="NCBI Taxonomy" id="10116"/>
    <lineage>
        <taxon>Eukaryota</taxon>
        <taxon>Metazoa</taxon>
        <taxon>Chordata</taxon>
        <taxon>Craniata</taxon>
        <taxon>Vertebrata</taxon>
        <taxon>Euteleostomi</taxon>
        <taxon>Mammalia</taxon>
        <taxon>Eutheria</taxon>
        <taxon>Euarchontoglires</taxon>
        <taxon>Glires</taxon>
        <taxon>Rodentia</taxon>
        <taxon>Myomorpha</taxon>
        <taxon>Muroidea</taxon>
        <taxon>Muridae</taxon>
        <taxon>Murinae</taxon>
        <taxon>Rattus</taxon>
    </lineage>
</organism>
<feature type="compositionally biased region" description="Basic residues" evidence="1">
    <location>
        <begin position="109"/>
        <end position="132"/>
    </location>
</feature>
<dbReference type="Proteomes" id="UP000234681">
    <property type="component" value="Chromosome 9"/>
</dbReference>
<feature type="region of interest" description="Disordered" evidence="1">
    <location>
        <begin position="1"/>
        <end position="29"/>
    </location>
</feature>
<dbReference type="AlphaFoldDB" id="A6INS2"/>
<evidence type="ECO:0000313" key="2">
    <source>
        <dbReference type="EMBL" id="EDL99138.1"/>
    </source>
</evidence>
<feature type="compositionally biased region" description="Basic and acidic residues" evidence="1">
    <location>
        <begin position="80"/>
        <end position="92"/>
    </location>
</feature>
<name>A6INS2_RAT</name>
<feature type="compositionally biased region" description="Basic and acidic residues" evidence="1">
    <location>
        <begin position="12"/>
        <end position="23"/>
    </location>
</feature>
<dbReference type="EMBL" id="CH473965">
    <property type="protein sequence ID" value="EDL99138.1"/>
    <property type="molecule type" value="Genomic_DNA"/>
</dbReference>
<evidence type="ECO:0000313" key="3">
    <source>
        <dbReference type="Proteomes" id="UP000234681"/>
    </source>
</evidence>
<proteinExistence type="predicted"/>
<reference evidence="2 3" key="1">
    <citation type="submission" date="2005-09" db="EMBL/GenBank/DDBJ databases">
        <authorList>
            <person name="Mural R.J."/>
            <person name="Li P.W."/>
            <person name="Adams M.D."/>
            <person name="Amanatides P.G."/>
            <person name="Baden-Tillson H."/>
            <person name="Barnstead M."/>
            <person name="Chin S.H."/>
            <person name="Dew I."/>
            <person name="Evans C.A."/>
            <person name="Ferriera S."/>
            <person name="Flanigan M."/>
            <person name="Fosler C."/>
            <person name="Glodek A."/>
            <person name="Gu Z."/>
            <person name="Holt R.A."/>
            <person name="Jennings D."/>
            <person name="Kraft C.L."/>
            <person name="Lu F."/>
            <person name="Nguyen T."/>
            <person name="Nusskern D.R."/>
            <person name="Pfannkoch C.M."/>
            <person name="Sitter C."/>
            <person name="Sutton G.G."/>
            <person name="Venter J.C."/>
            <person name="Wang Z."/>
            <person name="Woodage T."/>
            <person name="Zheng X.H."/>
            <person name="Zhong F."/>
        </authorList>
    </citation>
    <scope>NUCLEOTIDE SEQUENCE [LARGE SCALE GENOMIC DNA]</scope>
    <source>
        <strain>BN</strain>
        <strain evidence="3">Sprague-Dawley</strain>
    </source>
</reference>
<evidence type="ECO:0000256" key="1">
    <source>
        <dbReference type="SAM" id="MobiDB-lite"/>
    </source>
</evidence>
<gene>
    <name evidence="2" type="ORF">rCG_65899</name>
</gene>